<reference evidence="10 11" key="1">
    <citation type="journal article" date="2019" name="Sci. Rep.">
        <title>Nanopore sequencing improves the draft genome of the human pathogenic amoeba Naegleria fowleri.</title>
        <authorList>
            <person name="Liechti N."/>
            <person name="Schurch N."/>
            <person name="Bruggmann R."/>
            <person name="Wittwer M."/>
        </authorList>
    </citation>
    <scope>NUCLEOTIDE SEQUENCE [LARGE SCALE GENOMIC DNA]</scope>
    <source>
        <strain evidence="10 11">ATCC 30894</strain>
    </source>
</reference>
<comment type="caution">
    <text evidence="9">Lacks conserved residue(s) required for the propagation of feature annotation.</text>
</comment>
<dbReference type="PANTHER" id="PTHR11153">
    <property type="entry name" value="SIDEROFLEXIN"/>
    <property type="match status" value="1"/>
</dbReference>
<evidence type="ECO:0000313" key="11">
    <source>
        <dbReference type="Proteomes" id="UP000444721"/>
    </source>
</evidence>
<comment type="similarity">
    <text evidence="2 9">Belongs to the sideroflexin family.</text>
</comment>
<gene>
    <name evidence="10" type="ORF">FDP41_003123</name>
</gene>
<keyword evidence="7 9" id="KW-0496">Mitochondrion</keyword>
<evidence type="ECO:0000256" key="6">
    <source>
        <dbReference type="ARBA" id="ARBA00022989"/>
    </source>
</evidence>
<evidence type="ECO:0000256" key="7">
    <source>
        <dbReference type="ARBA" id="ARBA00023128"/>
    </source>
</evidence>
<evidence type="ECO:0000256" key="4">
    <source>
        <dbReference type="ARBA" id="ARBA00022692"/>
    </source>
</evidence>
<proteinExistence type="inferred from homology"/>
<dbReference type="VEuPathDB" id="AmoebaDB:NfTy_059110"/>
<dbReference type="OMA" id="STPICCA"/>
<dbReference type="NCBIfam" id="TIGR00798">
    <property type="entry name" value="mtc"/>
    <property type="match status" value="1"/>
</dbReference>
<keyword evidence="8 9" id="KW-0472">Membrane</keyword>
<dbReference type="Pfam" id="PF03820">
    <property type="entry name" value="SFXNs"/>
    <property type="match status" value="1"/>
</dbReference>
<dbReference type="EMBL" id="VFQX01000033">
    <property type="protein sequence ID" value="KAF0977801.1"/>
    <property type="molecule type" value="Genomic_DNA"/>
</dbReference>
<dbReference type="Proteomes" id="UP000444721">
    <property type="component" value="Unassembled WGS sequence"/>
</dbReference>
<comment type="caution">
    <text evidence="10">The sequence shown here is derived from an EMBL/GenBank/DDBJ whole genome shotgun (WGS) entry which is preliminary data.</text>
</comment>
<keyword evidence="11" id="KW-1185">Reference proteome</keyword>
<dbReference type="GO" id="GO:0015075">
    <property type="term" value="F:monoatomic ion transmembrane transporter activity"/>
    <property type="evidence" value="ECO:0007669"/>
    <property type="project" value="InterPro"/>
</dbReference>
<comment type="subcellular location">
    <subcellularLocation>
        <location evidence="1 9">Mitochondrion membrane</location>
        <topology evidence="1 9">Multi-pass membrane protein</topology>
    </subcellularLocation>
</comment>
<name>A0A6A5BTW1_NAEFO</name>
<dbReference type="GO" id="GO:1990542">
    <property type="term" value="P:mitochondrial transmembrane transport"/>
    <property type="evidence" value="ECO:0007669"/>
    <property type="project" value="TreeGrafter"/>
</dbReference>
<dbReference type="GO" id="GO:0005743">
    <property type="term" value="C:mitochondrial inner membrane"/>
    <property type="evidence" value="ECO:0007669"/>
    <property type="project" value="TreeGrafter"/>
</dbReference>
<evidence type="ECO:0000256" key="3">
    <source>
        <dbReference type="ARBA" id="ARBA00022448"/>
    </source>
</evidence>
<dbReference type="PANTHER" id="PTHR11153:SF6">
    <property type="entry name" value="SIDEROFLEXIN-5"/>
    <property type="match status" value="1"/>
</dbReference>
<dbReference type="OrthoDB" id="6608471at2759"/>
<protein>
    <recommendedName>
        <fullName evidence="9">Sidoreflexin</fullName>
    </recommendedName>
</protein>
<feature type="transmembrane region" description="Helical" evidence="9">
    <location>
        <begin position="287"/>
        <end position="308"/>
    </location>
</feature>
<keyword evidence="3" id="KW-0813">Transport</keyword>
<keyword evidence="6 9" id="KW-1133">Transmembrane helix</keyword>
<accession>A0A6A5BTW1</accession>
<dbReference type="RefSeq" id="XP_044562514.1">
    <property type="nucleotide sequence ID" value="XM_044706393.1"/>
</dbReference>
<dbReference type="AlphaFoldDB" id="A0A6A5BTW1"/>
<evidence type="ECO:0000256" key="9">
    <source>
        <dbReference type="RuleBase" id="RU362000"/>
    </source>
</evidence>
<dbReference type="InterPro" id="IPR004686">
    <property type="entry name" value="Mtc"/>
</dbReference>
<feature type="transmembrane region" description="Helical" evidence="9">
    <location>
        <begin position="197"/>
        <end position="217"/>
    </location>
</feature>
<sequence length="343" mass="37671">MSTPAAATAVAPSSSVFKKINVDESRYDQNTYWGRVIHFFNVTDPRTLLVSNSTLKGAISLLDDYKAEQDIKELQTNPKYAPEKIYYAMKLKQSSIHPDTKEPIFPAFRMSAFVPVNLLIVSGMLTARSIPSTIFWQTVNQTCNVCVNYANRNASNEVSNATLFKNYLAAVGSSVGTAVGLNEWVKRSAFKPAIKNTLLSIVPFTAVAVANVLNIGMMRREEMTQGITVFDKDGNAYGKSAIAGRLGVAQTITSRILLIAPSMIVQPMLMNYMESRGILKSAMSKQLANLALLTVFIGAFLPLGIGIFPQMSPIKNTDLEEQFHNATNPNGEKVTTFYFNKGL</sequence>
<dbReference type="VEuPathDB" id="AmoebaDB:FDP41_003123"/>
<evidence type="ECO:0000256" key="8">
    <source>
        <dbReference type="ARBA" id="ARBA00023136"/>
    </source>
</evidence>
<dbReference type="GO" id="GO:0006865">
    <property type="term" value="P:amino acid transport"/>
    <property type="evidence" value="ECO:0007669"/>
    <property type="project" value="UniProtKB-KW"/>
</dbReference>
<keyword evidence="5" id="KW-0029">Amino-acid transport</keyword>
<evidence type="ECO:0000256" key="1">
    <source>
        <dbReference type="ARBA" id="ARBA00004225"/>
    </source>
</evidence>
<dbReference type="GeneID" id="68110341"/>
<organism evidence="10 11">
    <name type="scientific">Naegleria fowleri</name>
    <name type="common">Brain eating amoeba</name>
    <dbReference type="NCBI Taxonomy" id="5763"/>
    <lineage>
        <taxon>Eukaryota</taxon>
        <taxon>Discoba</taxon>
        <taxon>Heterolobosea</taxon>
        <taxon>Tetramitia</taxon>
        <taxon>Eutetramitia</taxon>
        <taxon>Vahlkampfiidae</taxon>
        <taxon>Naegleria</taxon>
    </lineage>
</organism>
<keyword evidence="4 9" id="KW-0812">Transmembrane</keyword>
<dbReference type="VEuPathDB" id="AmoebaDB:NF0030760"/>
<evidence type="ECO:0000256" key="2">
    <source>
        <dbReference type="ARBA" id="ARBA00005974"/>
    </source>
</evidence>
<evidence type="ECO:0000313" key="10">
    <source>
        <dbReference type="EMBL" id="KAF0977801.1"/>
    </source>
</evidence>
<evidence type="ECO:0000256" key="5">
    <source>
        <dbReference type="ARBA" id="ARBA00022970"/>
    </source>
</evidence>